<reference evidence="6 7" key="1">
    <citation type="submission" date="2016-11" db="EMBL/GenBank/DDBJ databases">
        <authorList>
            <person name="Jaros S."/>
            <person name="Januszkiewicz K."/>
            <person name="Wedrychowicz H."/>
        </authorList>
    </citation>
    <scope>NUCLEOTIDE SEQUENCE [LARGE SCALE GENOMIC DNA]</scope>
    <source>
        <strain evidence="6 7">CECT 7868</strain>
    </source>
</reference>
<dbReference type="InterPro" id="IPR029052">
    <property type="entry name" value="Metallo-depent_PP-like"/>
</dbReference>
<dbReference type="AlphaFoldDB" id="A0A1M5VGK6"/>
<dbReference type="GO" id="GO:0030288">
    <property type="term" value="C:outer membrane-bounded periplasmic space"/>
    <property type="evidence" value="ECO:0007669"/>
    <property type="project" value="TreeGrafter"/>
</dbReference>
<dbReference type="OrthoDB" id="9803927at2"/>
<feature type="domain" description="5'-Nucleotidase C-terminal" evidence="5">
    <location>
        <begin position="439"/>
        <end position="601"/>
    </location>
</feature>
<feature type="signal peptide" evidence="2">
    <location>
        <begin position="1"/>
        <end position="18"/>
    </location>
</feature>
<comment type="similarity">
    <text evidence="2">Belongs to the 5'-nucleotidase family.</text>
</comment>
<keyword evidence="1 2" id="KW-0732">Signal</keyword>
<sequence length="732" mass="79705">MIIHKRSVLALAMIAALAGCDDDSSGNNVSDSLYTSSVTSGRTLTNTADVVHIGTATTDNSVTLTIGATSDLHGRLFGYDYALLSDDADAGLTRIGTIVNQVRANDADALLIDIGDTVQGNSASLFNDLPTHPMVSALNSLDFNVWVPGNHEFNFDRSFVDRNLENFGGAVISSNIKWENTDINYLKPYQIFNIKGVTVAVVAVTPSYVPNWEASAPEHFAELSFEDELASVTAAVDDAIANYSPDVVIGAFHLGRNDYGTGVYPIASALADKFDVIFAGHEHAEYIEEIQKDAYNSSYSGEDIATSGSDHGTEDKSVSGTYDETARSTHVKIIEPGKWGWALATATIQLQKNSSGQWEMVDTTLANLHTYSESDHESVADQQALSDEYSWVHQQSLADASAELGTVTGNFTPSATGHEDEATGETYDSDAGRLYSTIHYAKVHDTPLMDFINQVQLDKTGADVSAASLFSDHSNLINGETYTKAKSSELYKYDNTLMGINMTGANLKKFMEWSYSYFNPYTEGDLTVSFRKGAKSYNYDQFDGTIQYTVDLTGDAYSQTKNSDGSYTVTNPGSRIQISEIAGKAFDETATYKVAVNNYRFGTQLQTYGWATSDDVYYESTNDAVYAIRDMLTDYVQTNKGINVDSFDDNMNWSFVQDAAIEAARTDGGAGQALWEKLQNKQVCVQIDWDNAKYPGIAVSLNPDNTESYFANADYVSSGTGTAEACNTNPND</sequence>
<dbReference type="PROSITE" id="PS51257">
    <property type="entry name" value="PROKAR_LIPOPROTEIN"/>
    <property type="match status" value="1"/>
</dbReference>
<dbReference type="RefSeq" id="WP_073602151.1">
    <property type="nucleotide sequence ID" value="NZ_FQXZ01000005.1"/>
</dbReference>
<accession>A0A1M5VGK6</accession>
<feature type="chain" id="PRO_5011814023" evidence="2">
    <location>
        <begin position="19"/>
        <end position="732"/>
    </location>
</feature>
<dbReference type="GO" id="GO:0000166">
    <property type="term" value="F:nucleotide binding"/>
    <property type="evidence" value="ECO:0007669"/>
    <property type="project" value="UniProtKB-KW"/>
</dbReference>
<organism evidence="6 7">
    <name type="scientific">Vibrio aerogenes CECT 7868</name>
    <dbReference type="NCBI Taxonomy" id="1216006"/>
    <lineage>
        <taxon>Bacteria</taxon>
        <taxon>Pseudomonadati</taxon>
        <taxon>Pseudomonadota</taxon>
        <taxon>Gammaproteobacteria</taxon>
        <taxon>Vibrionales</taxon>
        <taxon>Vibrionaceae</taxon>
        <taxon>Vibrio</taxon>
    </lineage>
</organism>
<dbReference type="InterPro" id="IPR006179">
    <property type="entry name" value="5_nucleotidase/apyrase"/>
</dbReference>
<evidence type="ECO:0000259" key="4">
    <source>
        <dbReference type="Pfam" id="PF00149"/>
    </source>
</evidence>
<dbReference type="InterPro" id="IPR008334">
    <property type="entry name" value="5'-Nucleotdase_C"/>
</dbReference>
<keyword evidence="2" id="KW-0378">Hydrolase</keyword>
<keyword evidence="7" id="KW-1185">Reference proteome</keyword>
<protein>
    <submittedName>
        <fullName evidence="6">Trifunctional nucleotide phosphoesterase protein YfkN</fullName>
    </submittedName>
</protein>
<proteinExistence type="inferred from homology"/>
<feature type="region of interest" description="Disordered" evidence="3">
    <location>
        <begin position="408"/>
        <end position="427"/>
    </location>
</feature>
<keyword evidence="2" id="KW-0547">Nucleotide-binding</keyword>
<feature type="region of interest" description="Disordered" evidence="3">
    <location>
        <begin position="301"/>
        <end position="325"/>
    </location>
</feature>
<dbReference type="PANTHER" id="PTHR11575">
    <property type="entry name" value="5'-NUCLEOTIDASE-RELATED"/>
    <property type="match status" value="1"/>
</dbReference>
<dbReference type="InterPro" id="IPR004843">
    <property type="entry name" value="Calcineurin-like_PHP"/>
</dbReference>
<feature type="compositionally biased region" description="Polar residues" evidence="3">
    <location>
        <begin position="301"/>
        <end position="310"/>
    </location>
</feature>
<dbReference type="Gene3D" id="3.60.21.10">
    <property type="match status" value="1"/>
</dbReference>
<dbReference type="GO" id="GO:0016787">
    <property type="term" value="F:hydrolase activity"/>
    <property type="evidence" value="ECO:0007669"/>
    <property type="project" value="UniProtKB-KW"/>
</dbReference>
<dbReference type="PRINTS" id="PR01607">
    <property type="entry name" value="APYRASEFAMLY"/>
</dbReference>
<dbReference type="Gene3D" id="3.90.780.10">
    <property type="entry name" value="5'-Nucleotidase, C-terminal domain"/>
    <property type="match status" value="1"/>
</dbReference>
<name>A0A1M5VGK6_9VIBR</name>
<evidence type="ECO:0000256" key="3">
    <source>
        <dbReference type="SAM" id="MobiDB-lite"/>
    </source>
</evidence>
<dbReference type="GO" id="GO:0009166">
    <property type="term" value="P:nucleotide catabolic process"/>
    <property type="evidence" value="ECO:0007669"/>
    <property type="project" value="InterPro"/>
</dbReference>
<dbReference type="SUPFAM" id="SSF56300">
    <property type="entry name" value="Metallo-dependent phosphatases"/>
    <property type="match status" value="1"/>
</dbReference>
<dbReference type="EMBL" id="FQXZ01000005">
    <property type="protein sequence ID" value="SHH74234.1"/>
    <property type="molecule type" value="Genomic_DNA"/>
</dbReference>
<gene>
    <name evidence="6" type="primary">yfkN_1</name>
    <name evidence="6" type="ORF">VA7868_00380</name>
</gene>
<dbReference type="Pfam" id="PF02872">
    <property type="entry name" value="5_nucleotid_C"/>
    <property type="match status" value="1"/>
</dbReference>
<evidence type="ECO:0000313" key="6">
    <source>
        <dbReference type="EMBL" id="SHH74234.1"/>
    </source>
</evidence>
<dbReference type="PANTHER" id="PTHR11575:SF6">
    <property type="entry name" value="2',3'-CYCLIC-NUCLEOTIDE 2'-PHOSPHODIESTERASE_3'-NUCLEOTIDASE"/>
    <property type="match status" value="1"/>
</dbReference>
<evidence type="ECO:0000313" key="7">
    <source>
        <dbReference type="Proteomes" id="UP000184608"/>
    </source>
</evidence>
<feature type="domain" description="Calcineurin-like phosphoesterase" evidence="4">
    <location>
        <begin position="65"/>
        <end position="284"/>
    </location>
</feature>
<evidence type="ECO:0000256" key="2">
    <source>
        <dbReference type="RuleBase" id="RU362119"/>
    </source>
</evidence>
<dbReference type="Proteomes" id="UP000184608">
    <property type="component" value="Unassembled WGS sequence"/>
</dbReference>
<dbReference type="STRING" id="1216006.VA7868_00380"/>
<evidence type="ECO:0000256" key="1">
    <source>
        <dbReference type="ARBA" id="ARBA00022729"/>
    </source>
</evidence>
<dbReference type="InterPro" id="IPR036907">
    <property type="entry name" value="5'-Nucleotdase_C_sf"/>
</dbReference>
<dbReference type="Pfam" id="PF00149">
    <property type="entry name" value="Metallophos"/>
    <property type="match status" value="1"/>
</dbReference>
<dbReference type="SUPFAM" id="SSF55816">
    <property type="entry name" value="5'-nucleotidase (syn. UDP-sugar hydrolase), C-terminal domain"/>
    <property type="match status" value="1"/>
</dbReference>
<evidence type="ECO:0000259" key="5">
    <source>
        <dbReference type="Pfam" id="PF02872"/>
    </source>
</evidence>